<keyword evidence="5" id="KW-0112">Calmodulin-binding</keyword>
<evidence type="ECO:0000256" key="3">
    <source>
        <dbReference type="ARBA" id="ARBA00019052"/>
    </source>
</evidence>
<dbReference type="GeneID" id="136092405"/>
<organism evidence="14 15">
    <name type="scientific">Hydra vulgaris</name>
    <name type="common">Hydra</name>
    <name type="synonym">Hydra attenuata</name>
    <dbReference type="NCBI Taxonomy" id="6087"/>
    <lineage>
        <taxon>Eukaryota</taxon>
        <taxon>Metazoa</taxon>
        <taxon>Cnidaria</taxon>
        <taxon>Hydrozoa</taxon>
        <taxon>Hydroidolina</taxon>
        <taxon>Anthoathecata</taxon>
        <taxon>Aplanulata</taxon>
        <taxon>Hydridae</taxon>
        <taxon>Hydra</taxon>
    </lineage>
</organism>
<feature type="DNA-binding region" description="HMG box" evidence="12">
    <location>
        <begin position="48"/>
        <end position="116"/>
    </location>
</feature>
<dbReference type="Proteomes" id="UP001652625">
    <property type="component" value="Chromosome 15"/>
</dbReference>
<keyword evidence="6" id="KW-0726">Sexual differentiation</keyword>
<dbReference type="Pfam" id="PF00505">
    <property type="entry name" value="HMG_box"/>
    <property type="match status" value="1"/>
</dbReference>
<dbReference type="InterPro" id="IPR009071">
    <property type="entry name" value="HMG_box_dom"/>
</dbReference>
<keyword evidence="4" id="KW-0221">Differentiation</keyword>
<evidence type="ECO:0000256" key="9">
    <source>
        <dbReference type="ARBA" id="ARBA00023163"/>
    </source>
</evidence>
<gene>
    <name evidence="15" type="primary">LOC136092405</name>
</gene>
<evidence type="ECO:0000256" key="1">
    <source>
        <dbReference type="ARBA" id="ARBA00004324"/>
    </source>
</evidence>
<sequence length="283" mass="32960">MQSASRVLQHISPDIDKKEVAKQSYGCNPLTHFNENVSSQETAIKDNVKRPIGSFLLWAKVTRKKYSKTNPHMHNSEISKLLGYTWNRMSAIEKLPFITQAKNLRTVYMTNHPKHCYSTKKYKHNKIKCSEMALAQRNIFLDVNDFINKRLNNDIAKNPNLKSYGYLQNACIAQNTVAATKCILSNDVNDYSSDISFNKMLPINEDPLVDFNKNNKFDIESEKKVCEESTTLHYHPNQVQLHFDNQYRNSNEKETNQTYGKELKKDIIEYDNELLVFFQSLEY</sequence>
<proteinExistence type="inferred from homology"/>
<dbReference type="SMART" id="SM00398">
    <property type="entry name" value="HMG"/>
    <property type="match status" value="1"/>
</dbReference>
<keyword evidence="14" id="KW-1185">Reference proteome</keyword>
<accession>A0ABM4DQ26</accession>
<evidence type="ECO:0000256" key="6">
    <source>
        <dbReference type="ARBA" id="ARBA00022928"/>
    </source>
</evidence>
<dbReference type="SUPFAM" id="SSF47095">
    <property type="entry name" value="HMG-box"/>
    <property type="match status" value="1"/>
</dbReference>
<evidence type="ECO:0000256" key="11">
    <source>
        <dbReference type="ARBA" id="ARBA00045821"/>
    </source>
</evidence>
<protein>
    <recommendedName>
        <fullName evidence="3">Sex-determining region Y protein</fullName>
    </recommendedName>
    <alternativeName>
        <fullName evidence="10">Testis-determining factor</fullName>
    </alternativeName>
</protein>
<evidence type="ECO:0000256" key="7">
    <source>
        <dbReference type="ARBA" id="ARBA00023125"/>
    </source>
</evidence>
<evidence type="ECO:0000256" key="8">
    <source>
        <dbReference type="ARBA" id="ARBA00023159"/>
    </source>
</evidence>
<evidence type="ECO:0000256" key="12">
    <source>
        <dbReference type="PROSITE-ProRule" id="PRU00267"/>
    </source>
</evidence>
<dbReference type="Gene3D" id="1.10.30.10">
    <property type="entry name" value="High mobility group box domain"/>
    <property type="match status" value="1"/>
</dbReference>
<keyword evidence="7 12" id="KW-0238">DNA-binding</keyword>
<evidence type="ECO:0000313" key="14">
    <source>
        <dbReference type="Proteomes" id="UP001652625"/>
    </source>
</evidence>
<dbReference type="PROSITE" id="PS50118">
    <property type="entry name" value="HMG_BOX_2"/>
    <property type="match status" value="1"/>
</dbReference>
<comment type="subcellular location">
    <subcellularLocation>
        <location evidence="1">Nucleus speckle</location>
    </subcellularLocation>
</comment>
<evidence type="ECO:0000256" key="5">
    <source>
        <dbReference type="ARBA" id="ARBA00022860"/>
    </source>
</evidence>
<dbReference type="PANTHER" id="PTHR10270:SF161">
    <property type="entry name" value="SEX-DETERMINING REGION Y PROTEIN"/>
    <property type="match status" value="1"/>
</dbReference>
<keyword evidence="8" id="KW-0010">Activator</keyword>
<feature type="domain" description="HMG box" evidence="13">
    <location>
        <begin position="48"/>
        <end position="116"/>
    </location>
</feature>
<dbReference type="PANTHER" id="PTHR10270">
    <property type="entry name" value="SOX TRANSCRIPTION FACTOR"/>
    <property type="match status" value="1"/>
</dbReference>
<name>A0ABM4DQ26_HYDVU</name>
<evidence type="ECO:0000256" key="10">
    <source>
        <dbReference type="ARBA" id="ARBA00032498"/>
    </source>
</evidence>
<dbReference type="InterPro" id="IPR036910">
    <property type="entry name" value="HMG_box_dom_sf"/>
</dbReference>
<reference evidence="15" key="1">
    <citation type="submission" date="2025-08" db="UniProtKB">
        <authorList>
            <consortium name="RefSeq"/>
        </authorList>
    </citation>
    <scope>IDENTIFICATION</scope>
</reference>
<evidence type="ECO:0000313" key="15">
    <source>
        <dbReference type="RefSeq" id="XP_065676679.1"/>
    </source>
</evidence>
<evidence type="ECO:0000256" key="2">
    <source>
        <dbReference type="ARBA" id="ARBA00005998"/>
    </source>
</evidence>
<evidence type="ECO:0000256" key="4">
    <source>
        <dbReference type="ARBA" id="ARBA00022782"/>
    </source>
</evidence>
<comment type="similarity">
    <text evidence="2">Belongs to the SRY family.</text>
</comment>
<dbReference type="RefSeq" id="XP_065676679.1">
    <property type="nucleotide sequence ID" value="XM_065820607.1"/>
</dbReference>
<keyword evidence="9" id="KW-0804">Transcription</keyword>
<evidence type="ECO:0000259" key="13">
    <source>
        <dbReference type="PROSITE" id="PS50118"/>
    </source>
</evidence>
<comment type="function">
    <text evidence="11">Transcriptional regulator that controls a genetic switch in male development. It is necessary and sufficient for initiating male sex determination by directing the development of supporting cell precursors (pre-Sertoli cells) as Sertoli rather than granulosa cells. Involved in different aspects of gene regulation including promoter activation or repression. Binds to the DNA consensus sequence 5'-[AT]AACAA[AT]-3'. SRY HMG box recognizes DNA by partial intercalation in the minor groove and promotes DNA bending. Also involved in pre-mRNA splicing. In male adult brain involved in the maintenance of motor functions of dopaminergic neurons.</text>
</comment>
<dbReference type="InterPro" id="IPR050140">
    <property type="entry name" value="SRY-related_HMG-box_TF-like"/>
</dbReference>
<keyword evidence="12" id="KW-0539">Nucleus</keyword>